<dbReference type="SMART" id="SM00855">
    <property type="entry name" value="PGAM"/>
    <property type="match status" value="1"/>
</dbReference>
<dbReference type="EMBL" id="CP158374">
    <property type="protein sequence ID" value="XBX82737.1"/>
    <property type="molecule type" value="Genomic_DNA"/>
</dbReference>
<dbReference type="Pfam" id="PF00300">
    <property type="entry name" value="His_Phos_1"/>
    <property type="match status" value="1"/>
</dbReference>
<protein>
    <submittedName>
        <fullName evidence="2">Histidine phosphatase family protein</fullName>
    </submittedName>
</protein>
<dbReference type="RefSeq" id="WP_350348753.1">
    <property type="nucleotide sequence ID" value="NZ_CP158374.1"/>
</dbReference>
<dbReference type="AlphaFoldDB" id="A0AAU7W8D0"/>
<feature type="binding site" evidence="1">
    <location>
        <position position="58"/>
    </location>
    <ligand>
        <name>substrate</name>
    </ligand>
</feature>
<dbReference type="SUPFAM" id="SSF53254">
    <property type="entry name" value="Phosphoglycerate mutase-like"/>
    <property type="match status" value="1"/>
</dbReference>
<proteinExistence type="predicted"/>
<dbReference type="PANTHER" id="PTHR47623">
    <property type="entry name" value="OS09G0287300 PROTEIN"/>
    <property type="match status" value="1"/>
</dbReference>
<accession>A0AAU7W8D0</accession>
<dbReference type="PANTHER" id="PTHR47623:SF1">
    <property type="entry name" value="OS09G0287300 PROTEIN"/>
    <property type="match status" value="1"/>
</dbReference>
<sequence>MKTLLVVRHAKSDWGHPGLDDHDRPLNDRGLRDAPRMGERLAARGLVPDVIRSSTALRARTTAALLAEALGRDPGSVELDASMYATGAAHLLEVIRGLDDAAGTAMLVGHNPESSALVVRLTGEFAELPTCAVAEIRLPVDHWADASADAAELVRVDTPKDGTR</sequence>
<gene>
    <name evidence="2" type="ORF">ABIQ69_02125</name>
</gene>
<dbReference type="Gene3D" id="3.40.50.1240">
    <property type="entry name" value="Phosphoglycerate mutase-like"/>
    <property type="match status" value="1"/>
</dbReference>
<dbReference type="CDD" id="cd07067">
    <property type="entry name" value="HP_PGM_like"/>
    <property type="match status" value="1"/>
</dbReference>
<organism evidence="2">
    <name type="scientific">Agromyces sp. G08B096</name>
    <dbReference type="NCBI Taxonomy" id="3156399"/>
    <lineage>
        <taxon>Bacteria</taxon>
        <taxon>Bacillati</taxon>
        <taxon>Actinomycetota</taxon>
        <taxon>Actinomycetes</taxon>
        <taxon>Micrococcales</taxon>
        <taxon>Microbacteriaceae</taxon>
        <taxon>Agromyces</taxon>
    </lineage>
</organism>
<reference evidence="2" key="1">
    <citation type="submission" date="2024-05" db="EMBL/GenBank/DDBJ databases">
        <authorList>
            <person name="Yu L."/>
        </authorList>
    </citation>
    <scope>NUCLEOTIDE SEQUENCE</scope>
    <source>
        <strain evidence="2">G08B096</strain>
    </source>
</reference>
<name>A0AAU7W8D0_9MICO</name>
<dbReference type="InterPro" id="IPR013078">
    <property type="entry name" value="His_Pase_superF_clade-1"/>
</dbReference>
<evidence type="ECO:0000256" key="1">
    <source>
        <dbReference type="PIRSR" id="PIRSR613078-2"/>
    </source>
</evidence>
<evidence type="ECO:0000313" key="2">
    <source>
        <dbReference type="EMBL" id="XBX82737.1"/>
    </source>
</evidence>
<dbReference type="InterPro" id="IPR029033">
    <property type="entry name" value="His_PPase_superfam"/>
</dbReference>